<protein>
    <recommendedName>
        <fullName evidence="9">Cation transporter</fullName>
    </recommendedName>
</protein>
<dbReference type="InterPro" id="IPR027469">
    <property type="entry name" value="Cation_efflux_TMD_sf"/>
</dbReference>
<evidence type="ECO:0000256" key="2">
    <source>
        <dbReference type="ARBA" id="ARBA00022692"/>
    </source>
</evidence>
<keyword evidence="3 6" id="KW-1133">Transmembrane helix</keyword>
<dbReference type="Proteomes" id="UP000587396">
    <property type="component" value="Unassembled WGS sequence"/>
</dbReference>
<reference evidence="7 8" key="1">
    <citation type="submission" date="2020-08" db="EMBL/GenBank/DDBJ databases">
        <authorList>
            <person name="Liu C."/>
            <person name="Sun Q."/>
        </authorList>
    </citation>
    <scope>NUCLEOTIDE SEQUENCE [LARGE SCALE GENOMIC DNA]</scope>
    <source>
        <strain evidence="7 8">N22</strain>
    </source>
</reference>
<feature type="transmembrane region" description="Helical" evidence="6">
    <location>
        <begin position="122"/>
        <end position="141"/>
    </location>
</feature>
<feature type="region of interest" description="Disordered" evidence="5">
    <location>
        <begin position="213"/>
        <end position="235"/>
    </location>
</feature>
<comment type="subcellular location">
    <subcellularLocation>
        <location evidence="1">Membrane</location>
        <topology evidence="1">Multi-pass membrane protein</topology>
    </subcellularLocation>
</comment>
<evidence type="ECO:0000256" key="4">
    <source>
        <dbReference type="ARBA" id="ARBA00023136"/>
    </source>
</evidence>
<evidence type="ECO:0008006" key="9">
    <source>
        <dbReference type="Google" id="ProtNLM"/>
    </source>
</evidence>
<feature type="transmembrane region" description="Helical" evidence="6">
    <location>
        <begin position="86"/>
        <end position="110"/>
    </location>
</feature>
<feature type="transmembrane region" description="Helical" evidence="6">
    <location>
        <begin position="186"/>
        <end position="205"/>
    </location>
</feature>
<feature type="compositionally biased region" description="Basic and acidic residues" evidence="5">
    <location>
        <begin position="220"/>
        <end position="235"/>
    </location>
</feature>
<proteinExistence type="predicted"/>
<keyword evidence="4 6" id="KW-0472">Membrane</keyword>
<evidence type="ECO:0000256" key="5">
    <source>
        <dbReference type="SAM" id="MobiDB-lite"/>
    </source>
</evidence>
<keyword evidence="8" id="KW-1185">Reference proteome</keyword>
<evidence type="ECO:0000256" key="1">
    <source>
        <dbReference type="ARBA" id="ARBA00004141"/>
    </source>
</evidence>
<dbReference type="SUPFAM" id="SSF161111">
    <property type="entry name" value="Cation efflux protein transmembrane domain-like"/>
    <property type="match status" value="1"/>
</dbReference>
<name>A0A842JK29_9ACTN</name>
<evidence type="ECO:0000313" key="8">
    <source>
        <dbReference type="Proteomes" id="UP000587396"/>
    </source>
</evidence>
<accession>A0A842JK29</accession>
<sequence>MRIGKMSVEESHFVGLSFATSLLSGAVKLAVGAVTRSPLVLMNAAYNAVLCVPKALALASGRLPGARRRCGRACARPQHPGSETGIQLFAAASLVALGAVFLAFSNHALVNGETLHMDKIRAISFATCAFAKIGVSVYGLVREWGNKDGIVFSCKLANFADGLASIALTQTALRGIEGEGGDVWDAALGIAVGIVIAALGIWQLAHAARRRNASATAPTEAKRNDAEAESRPASR</sequence>
<keyword evidence="2 6" id="KW-0812">Transmembrane</keyword>
<dbReference type="GO" id="GO:0016020">
    <property type="term" value="C:membrane"/>
    <property type="evidence" value="ECO:0007669"/>
    <property type="project" value="UniProtKB-SubCell"/>
</dbReference>
<dbReference type="AlphaFoldDB" id="A0A842JK29"/>
<dbReference type="RefSeq" id="WP_185905904.1">
    <property type="nucleotide sequence ID" value="NZ_JACMSE010000010.1"/>
</dbReference>
<comment type="caution">
    <text evidence="7">The sequence shown here is derived from an EMBL/GenBank/DDBJ whole genome shotgun (WGS) entry which is preliminary data.</text>
</comment>
<gene>
    <name evidence="7" type="ORF">H7313_12570</name>
</gene>
<evidence type="ECO:0000313" key="7">
    <source>
        <dbReference type="EMBL" id="MBC2890168.1"/>
    </source>
</evidence>
<evidence type="ECO:0000256" key="6">
    <source>
        <dbReference type="SAM" id="Phobius"/>
    </source>
</evidence>
<dbReference type="EMBL" id="JACMSE010000010">
    <property type="protein sequence ID" value="MBC2890168.1"/>
    <property type="molecule type" value="Genomic_DNA"/>
</dbReference>
<organism evidence="7 8">
    <name type="scientific">Gordonibacter massiliensis</name>
    <name type="common">ex Traore et al. 2017</name>
    <dbReference type="NCBI Taxonomy" id="1841863"/>
    <lineage>
        <taxon>Bacteria</taxon>
        <taxon>Bacillati</taxon>
        <taxon>Actinomycetota</taxon>
        <taxon>Coriobacteriia</taxon>
        <taxon>Eggerthellales</taxon>
        <taxon>Eggerthellaceae</taxon>
        <taxon>Gordonibacter</taxon>
    </lineage>
</organism>
<evidence type="ECO:0000256" key="3">
    <source>
        <dbReference type="ARBA" id="ARBA00022989"/>
    </source>
</evidence>